<dbReference type="GO" id="GO:0005524">
    <property type="term" value="F:ATP binding"/>
    <property type="evidence" value="ECO:0007669"/>
    <property type="project" value="UniProtKB-KW"/>
</dbReference>
<dbReference type="PANTHER" id="PTHR45528:SF1">
    <property type="entry name" value="SENSOR HISTIDINE KINASE CPXA"/>
    <property type="match status" value="1"/>
</dbReference>
<dbReference type="InterPro" id="IPR003661">
    <property type="entry name" value="HisK_dim/P_dom"/>
</dbReference>
<sequence>MKGLFDKKRQGRGRHPKEGGLTREIAGIIIGLVAGTVALCWVLNTVFLERYYVMNKENVLLSGFTTIDAASEDGSLDDSSFDVTFDNLCANGNITVMVISPDRTIVRSSVNDTQRMLIEFTDIIFGGTQNETTVLAQAEDYVIQRRTDTRLDAEYLVLYGTLSNGNLVLMRSALESIRESAKTSNQFLLYVGILAIAVSTVVSVFISKRITDPILELTEISKHMTQLEFEVCYTPKGKRRNEIDELGTHMNEMSQALEHTISELKSANNQLLLDIEKKTQIDRQRKEFLSNVSHELKTPLALIQGYAEGLKECINDDAQSRDFYCEVIMDEADKMNQMVKKLLTLNQLESGNETITMERFDVTELIRGVLHSVDILIGQSGITVTECPAEPIYVWADEFMTEEVVTNYLSNAIHYAGGKKEISIRCREQEKNVRISVFNTGDPIPEEDIDKIWSKFYKVDKARTREYGGSGIGLSIVKAIMDSFHQQCGVINHEDGVEFWFELEKGKQS</sequence>
<keyword evidence="8" id="KW-0547">Nucleotide-binding</keyword>
<evidence type="ECO:0000256" key="10">
    <source>
        <dbReference type="ARBA" id="ARBA00022840"/>
    </source>
</evidence>
<dbReference type="InterPro" id="IPR005467">
    <property type="entry name" value="His_kinase_dom"/>
</dbReference>
<dbReference type="GO" id="GO:0000155">
    <property type="term" value="F:phosphorelay sensor kinase activity"/>
    <property type="evidence" value="ECO:0007669"/>
    <property type="project" value="InterPro"/>
</dbReference>
<dbReference type="SMART" id="SM00387">
    <property type="entry name" value="HATPase_c"/>
    <property type="match status" value="1"/>
</dbReference>
<keyword evidence="12" id="KW-0902">Two-component regulatory system</keyword>
<dbReference type="CDD" id="cd00082">
    <property type="entry name" value="HisKA"/>
    <property type="match status" value="1"/>
</dbReference>
<dbReference type="Gene3D" id="6.10.340.10">
    <property type="match status" value="1"/>
</dbReference>
<dbReference type="PRINTS" id="PR00344">
    <property type="entry name" value="BCTRLSENSOR"/>
</dbReference>
<dbReference type="Gene3D" id="1.10.287.130">
    <property type="match status" value="1"/>
</dbReference>
<protein>
    <recommendedName>
        <fullName evidence="3">histidine kinase</fullName>
        <ecNumber evidence="3">2.7.13.3</ecNumber>
    </recommendedName>
</protein>
<dbReference type="GO" id="GO:0005886">
    <property type="term" value="C:plasma membrane"/>
    <property type="evidence" value="ECO:0007669"/>
    <property type="project" value="UniProtKB-SubCell"/>
</dbReference>
<evidence type="ECO:0000256" key="14">
    <source>
        <dbReference type="SAM" id="Phobius"/>
    </source>
</evidence>
<evidence type="ECO:0000313" key="18">
    <source>
        <dbReference type="Proteomes" id="UP000266172"/>
    </source>
</evidence>
<keyword evidence="11 14" id="KW-1133">Transmembrane helix</keyword>
<keyword evidence="10" id="KW-0067">ATP-binding</keyword>
<evidence type="ECO:0000313" key="17">
    <source>
        <dbReference type="EMBL" id="RGS41543.1"/>
    </source>
</evidence>
<organism evidence="17 18">
    <name type="scientific">Roseburia hominis</name>
    <dbReference type="NCBI Taxonomy" id="301301"/>
    <lineage>
        <taxon>Bacteria</taxon>
        <taxon>Bacillati</taxon>
        <taxon>Bacillota</taxon>
        <taxon>Clostridia</taxon>
        <taxon>Lachnospirales</taxon>
        <taxon>Lachnospiraceae</taxon>
        <taxon>Roseburia</taxon>
    </lineage>
</organism>
<evidence type="ECO:0000256" key="7">
    <source>
        <dbReference type="ARBA" id="ARBA00022692"/>
    </source>
</evidence>
<name>A0A174HER5_9FIRM</name>
<dbReference type="EC" id="2.7.13.3" evidence="3"/>
<comment type="subcellular location">
    <subcellularLocation>
        <location evidence="2">Cell membrane</location>
        <topology evidence="2">Multi-pass membrane protein</topology>
    </subcellularLocation>
</comment>
<comment type="catalytic activity">
    <reaction evidence="1">
        <text>ATP + protein L-histidine = ADP + protein N-phospho-L-histidine.</text>
        <dbReference type="EC" id="2.7.13.3"/>
    </reaction>
</comment>
<reference evidence="17 18" key="1">
    <citation type="submission" date="2018-08" db="EMBL/GenBank/DDBJ databases">
        <title>A genome reference for cultivated species of the human gut microbiota.</title>
        <authorList>
            <person name="Zou Y."/>
            <person name="Xue W."/>
            <person name="Luo G."/>
        </authorList>
    </citation>
    <scope>NUCLEOTIDE SEQUENCE [LARGE SCALE GENOMIC DNA]</scope>
    <source>
        <strain evidence="17 18">AF22-12AC</strain>
    </source>
</reference>
<keyword evidence="13 14" id="KW-0472">Membrane</keyword>
<dbReference type="PROSITE" id="PS50109">
    <property type="entry name" value="HIS_KIN"/>
    <property type="match status" value="1"/>
</dbReference>
<dbReference type="SMART" id="SM00388">
    <property type="entry name" value="HisKA"/>
    <property type="match status" value="1"/>
</dbReference>
<dbReference type="InterPro" id="IPR004358">
    <property type="entry name" value="Sig_transdc_His_kin-like_C"/>
</dbReference>
<accession>A0A174HER5</accession>
<proteinExistence type="predicted"/>
<dbReference type="CDD" id="cd06225">
    <property type="entry name" value="HAMP"/>
    <property type="match status" value="1"/>
</dbReference>
<feature type="transmembrane region" description="Helical" evidence="14">
    <location>
        <begin position="25"/>
        <end position="48"/>
    </location>
</feature>
<keyword evidence="6" id="KW-0808">Transferase</keyword>
<dbReference type="InterPro" id="IPR036097">
    <property type="entry name" value="HisK_dim/P_sf"/>
</dbReference>
<evidence type="ECO:0000256" key="12">
    <source>
        <dbReference type="ARBA" id="ARBA00023012"/>
    </source>
</evidence>
<dbReference type="InterPro" id="IPR036890">
    <property type="entry name" value="HATPase_C_sf"/>
</dbReference>
<dbReference type="Pfam" id="PF02518">
    <property type="entry name" value="HATPase_c"/>
    <property type="match status" value="1"/>
</dbReference>
<evidence type="ECO:0000256" key="2">
    <source>
        <dbReference type="ARBA" id="ARBA00004651"/>
    </source>
</evidence>
<evidence type="ECO:0000256" key="5">
    <source>
        <dbReference type="ARBA" id="ARBA00022553"/>
    </source>
</evidence>
<feature type="domain" description="Histidine kinase" evidence="15">
    <location>
        <begin position="291"/>
        <end position="507"/>
    </location>
</feature>
<dbReference type="EMBL" id="QRVL01000002">
    <property type="protein sequence ID" value="RGS41543.1"/>
    <property type="molecule type" value="Genomic_DNA"/>
</dbReference>
<feature type="transmembrane region" description="Helical" evidence="14">
    <location>
        <begin position="187"/>
        <end position="206"/>
    </location>
</feature>
<keyword evidence="9 17" id="KW-0418">Kinase</keyword>
<keyword evidence="5" id="KW-0597">Phosphoprotein</keyword>
<gene>
    <name evidence="17" type="ORF">DWX93_05350</name>
</gene>
<keyword evidence="7 14" id="KW-0812">Transmembrane</keyword>
<dbReference type="Proteomes" id="UP000266172">
    <property type="component" value="Unassembled WGS sequence"/>
</dbReference>
<dbReference type="InterPro" id="IPR003660">
    <property type="entry name" value="HAMP_dom"/>
</dbReference>
<feature type="domain" description="HAMP" evidence="16">
    <location>
        <begin position="208"/>
        <end position="262"/>
    </location>
</feature>
<dbReference type="Pfam" id="PF00512">
    <property type="entry name" value="HisKA"/>
    <property type="match status" value="1"/>
</dbReference>
<dbReference type="OMA" id="YINEGAQ"/>
<evidence type="ECO:0000256" key="1">
    <source>
        <dbReference type="ARBA" id="ARBA00000085"/>
    </source>
</evidence>
<evidence type="ECO:0000256" key="4">
    <source>
        <dbReference type="ARBA" id="ARBA00022475"/>
    </source>
</evidence>
<comment type="caution">
    <text evidence="17">The sequence shown here is derived from an EMBL/GenBank/DDBJ whole genome shotgun (WGS) entry which is preliminary data.</text>
</comment>
<keyword evidence="4" id="KW-1003">Cell membrane</keyword>
<dbReference type="GeneID" id="93724009"/>
<evidence type="ECO:0000256" key="3">
    <source>
        <dbReference type="ARBA" id="ARBA00012438"/>
    </source>
</evidence>
<dbReference type="RefSeq" id="WP_014080376.1">
    <property type="nucleotide sequence ID" value="NZ_CAKMUY010000011.1"/>
</dbReference>
<evidence type="ECO:0000259" key="16">
    <source>
        <dbReference type="PROSITE" id="PS50885"/>
    </source>
</evidence>
<evidence type="ECO:0000256" key="9">
    <source>
        <dbReference type="ARBA" id="ARBA00022777"/>
    </source>
</evidence>
<evidence type="ECO:0000259" key="15">
    <source>
        <dbReference type="PROSITE" id="PS50109"/>
    </source>
</evidence>
<dbReference type="PROSITE" id="PS50885">
    <property type="entry name" value="HAMP"/>
    <property type="match status" value="1"/>
</dbReference>
<dbReference type="InterPro" id="IPR003594">
    <property type="entry name" value="HATPase_dom"/>
</dbReference>
<dbReference type="SUPFAM" id="SSF47384">
    <property type="entry name" value="Homodimeric domain of signal transducing histidine kinase"/>
    <property type="match status" value="1"/>
</dbReference>
<dbReference type="AlphaFoldDB" id="A0A174HER5"/>
<dbReference type="Gene3D" id="3.30.565.10">
    <property type="entry name" value="Histidine kinase-like ATPase, C-terminal domain"/>
    <property type="match status" value="1"/>
</dbReference>
<dbReference type="SUPFAM" id="SSF55874">
    <property type="entry name" value="ATPase domain of HSP90 chaperone/DNA topoisomerase II/histidine kinase"/>
    <property type="match status" value="1"/>
</dbReference>
<evidence type="ECO:0000256" key="13">
    <source>
        <dbReference type="ARBA" id="ARBA00023136"/>
    </source>
</evidence>
<evidence type="ECO:0000256" key="11">
    <source>
        <dbReference type="ARBA" id="ARBA00022989"/>
    </source>
</evidence>
<dbReference type="InterPro" id="IPR050398">
    <property type="entry name" value="HssS/ArlS-like"/>
</dbReference>
<dbReference type="FunFam" id="1.10.287.130:FF:000001">
    <property type="entry name" value="Two-component sensor histidine kinase"/>
    <property type="match status" value="1"/>
</dbReference>
<dbReference type="Pfam" id="PF00672">
    <property type="entry name" value="HAMP"/>
    <property type="match status" value="1"/>
</dbReference>
<evidence type="ECO:0000256" key="6">
    <source>
        <dbReference type="ARBA" id="ARBA00022679"/>
    </source>
</evidence>
<dbReference type="PANTHER" id="PTHR45528">
    <property type="entry name" value="SENSOR HISTIDINE KINASE CPXA"/>
    <property type="match status" value="1"/>
</dbReference>
<evidence type="ECO:0000256" key="8">
    <source>
        <dbReference type="ARBA" id="ARBA00022741"/>
    </source>
</evidence>
<dbReference type="SMART" id="SM00304">
    <property type="entry name" value="HAMP"/>
    <property type="match status" value="1"/>
</dbReference>